<evidence type="ECO:0000313" key="11">
    <source>
        <dbReference type="EMBL" id="KAF2163585.1"/>
    </source>
</evidence>
<evidence type="ECO:0000256" key="5">
    <source>
        <dbReference type="ARBA" id="ARBA00022989"/>
    </source>
</evidence>
<dbReference type="PRINTS" id="PR00899">
    <property type="entry name" value="GPCRSTE3"/>
</dbReference>
<dbReference type="GeneID" id="54561270"/>
<reference evidence="11" key="1">
    <citation type="journal article" date="2020" name="Stud. Mycol.">
        <title>101 Dothideomycetes genomes: a test case for predicting lifestyles and emergence of pathogens.</title>
        <authorList>
            <person name="Haridas S."/>
            <person name="Albert R."/>
            <person name="Binder M."/>
            <person name="Bloem J."/>
            <person name="Labutti K."/>
            <person name="Salamov A."/>
            <person name="Andreopoulos B."/>
            <person name="Baker S."/>
            <person name="Barry K."/>
            <person name="Bills G."/>
            <person name="Bluhm B."/>
            <person name="Cannon C."/>
            <person name="Castanera R."/>
            <person name="Culley D."/>
            <person name="Daum C."/>
            <person name="Ezra D."/>
            <person name="Gonzalez J."/>
            <person name="Henrissat B."/>
            <person name="Kuo A."/>
            <person name="Liang C."/>
            <person name="Lipzen A."/>
            <person name="Lutzoni F."/>
            <person name="Magnuson J."/>
            <person name="Mondo S."/>
            <person name="Nolan M."/>
            <person name="Ohm R."/>
            <person name="Pangilinan J."/>
            <person name="Park H.-J."/>
            <person name="Ramirez L."/>
            <person name="Alfaro M."/>
            <person name="Sun H."/>
            <person name="Tritt A."/>
            <person name="Yoshinaga Y."/>
            <person name="Zwiers L.-H."/>
            <person name="Turgeon B."/>
            <person name="Goodwin S."/>
            <person name="Spatafora J."/>
            <person name="Crous P."/>
            <person name="Grigoriev I."/>
        </authorList>
    </citation>
    <scope>NUCLEOTIDE SEQUENCE</scope>
    <source>
        <strain evidence="11">ATCC 36951</strain>
    </source>
</reference>
<proteinExistence type="inferred from homology"/>
<keyword evidence="3" id="KW-0589">Pheromone response</keyword>
<evidence type="ECO:0000256" key="1">
    <source>
        <dbReference type="ARBA" id="ARBA00004141"/>
    </source>
</evidence>
<dbReference type="GO" id="GO:0004932">
    <property type="term" value="F:mating-type factor pheromone receptor activity"/>
    <property type="evidence" value="ECO:0007669"/>
    <property type="project" value="InterPro"/>
</dbReference>
<feature type="transmembrane region" description="Helical" evidence="10">
    <location>
        <begin position="15"/>
        <end position="33"/>
    </location>
</feature>
<dbReference type="CDD" id="cd14966">
    <property type="entry name" value="7tmD_STE3"/>
    <property type="match status" value="1"/>
</dbReference>
<protein>
    <submittedName>
        <fullName evidence="11">Uncharacterized protein</fullName>
    </submittedName>
</protein>
<dbReference type="RefSeq" id="XP_033664474.1">
    <property type="nucleotide sequence ID" value="XM_033807998.1"/>
</dbReference>
<feature type="transmembrane region" description="Helical" evidence="10">
    <location>
        <begin position="171"/>
        <end position="201"/>
    </location>
</feature>
<keyword evidence="5 10" id="KW-1133">Transmembrane helix</keyword>
<comment type="subcellular location">
    <subcellularLocation>
        <location evidence="1">Membrane</location>
        <topology evidence="1">Multi-pass membrane protein</topology>
    </subcellularLocation>
</comment>
<accession>A0A6A6C980</accession>
<organism evidence="11 12">
    <name type="scientific">Zasmidium cellare ATCC 36951</name>
    <dbReference type="NCBI Taxonomy" id="1080233"/>
    <lineage>
        <taxon>Eukaryota</taxon>
        <taxon>Fungi</taxon>
        <taxon>Dikarya</taxon>
        <taxon>Ascomycota</taxon>
        <taxon>Pezizomycotina</taxon>
        <taxon>Dothideomycetes</taxon>
        <taxon>Dothideomycetidae</taxon>
        <taxon>Mycosphaerellales</taxon>
        <taxon>Mycosphaerellaceae</taxon>
        <taxon>Zasmidium</taxon>
    </lineage>
</organism>
<evidence type="ECO:0000256" key="4">
    <source>
        <dbReference type="ARBA" id="ARBA00022692"/>
    </source>
</evidence>
<dbReference type="PANTHER" id="PTHR28097:SF1">
    <property type="entry name" value="PHEROMONE A FACTOR RECEPTOR"/>
    <property type="match status" value="1"/>
</dbReference>
<dbReference type="GO" id="GO:0005886">
    <property type="term" value="C:plasma membrane"/>
    <property type="evidence" value="ECO:0007669"/>
    <property type="project" value="TreeGrafter"/>
</dbReference>
<keyword evidence="9" id="KW-0807">Transducer</keyword>
<gene>
    <name evidence="11" type="ORF">M409DRAFT_26194</name>
</gene>
<dbReference type="Proteomes" id="UP000799537">
    <property type="component" value="Unassembled WGS sequence"/>
</dbReference>
<keyword evidence="8" id="KW-0675">Receptor</keyword>
<dbReference type="InterPro" id="IPR001499">
    <property type="entry name" value="GPCR_STE3"/>
</dbReference>
<keyword evidence="4 10" id="KW-0812">Transmembrane</keyword>
<evidence type="ECO:0000256" key="10">
    <source>
        <dbReference type="SAM" id="Phobius"/>
    </source>
</evidence>
<evidence type="ECO:0000256" key="9">
    <source>
        <dbReference type="ARBA" id="ARBA00023224"/>
    </source>
</evidence>
<feature type="transmembrane region" description="Helical" evidence="10">
    <location>
        <begin position="130"/>
        <end position="151"/>
    </location>
</feature>
<evidence type="ECO:0000256" key="8">
    <source>
        <dbReference type="ARBA" id="ARBA00023170"/>
    </source>
</evidence>
<feature type="transmembrane region" description="Helical" evidence="10">
    <location>
        <begin position="222"/>
        <end position="244"/>
    </location>
</feature>
<dbReference type="GO" id="GO:0000750">
    <property type="term" value="P:pheromone-dependent signal transduction involved in conjugation with cellular fusion"/>
    <property type="evidence" value="ECO:0007669"/>
    <property type="project" value="TreeGrafter"/>
</dbReference>
<evidence type="ECO:0000256" key="6">
    <source>
        <dbReference type="ARBA" id="ARBA00023040"/>
    </source>
</evidence>
<sequence>MSSPQDQAILLSRPYPSAIAFATFSLLVSILIIPPLIQHYRNRNIGATVVVTGVTIANFLNFLNAVLWPNDDFENWFSGVGLCDVEVKFYILIQTLFPAGLACILRALAKVMDTNNTGWMRTTAQRRRAYAIDLICCVFLPSLQMPFHYIVQPQRYYLYGISGCIPPSDSSWLAVLLLLVPPLIWVIIGAFYAVLIVVRLLKYRLTLNTLLANSNTNKSRFFRLYLICCICVVGLIPTEVYVLLHNRITNLLPYSWKETHHPTEYSWDSAILVATHGKIVYDRIIWLVGGILIFAFFAFGRDAFKMYREGLLAIGMGRLFPSLMEDNHSHQSDSQQRGSITGTINSFSSKAKLFFKRKGSSGTFTDSMASTSDTTSPSKVTFMESIRENQPMQQNSGPFAGIASIFKRSKTTPTDQDPFILTNITGTFLSSVSAEPVSPTTASHIRSKSVGGHDVLVKKEVRQASETAETLPSKMYEGV</sequence>
<evidence type="ECO:0000256" key="3">
    <source>
        <dbReference type="ARBA" id="ARBA00022507"/>
    </source>
</evidence>
<dbReference type="EMBL" id="ML993608">
    <property type="protein sequence ID" value="KAF2163585.1"/>
    <property type="molecule type" value="Genomic_DNA"/>
</dbReference>
<dbReference type="Pfam" id="PF02076">
    <property type="entry name" value="STE3"/>
    <property type="match status" value="1"/>
</dbReference>
<evidence type="ECO:0000256" key="7">
    <source>
        <dbReference type="ARBA" id="ARBA00023136"/>
    </source>
</evidence>
<comment type="similarity">
    <text evidence="2">Belongs to the G-protein coupled receptor 4 family.</text>
</comment>
<name>A0A6A6C980_ZASCE</name>
<keyword evidence="12" id="KW-1185">Reference proteome</keyword>
<dbReference type="AlphaFoldDB" id="A0A6A6C980"/>
<dbReference type="PANTHER" id="PTHR28097">
    <property type="entry name" value="PHEROMONE A FACTOR RECEPTOR"/>
    <property type="match status" value="1"/>
</dbReference>
<feature type="transmembrane region" description="Helical" evidence="10">
    <location>
        <begin position="284"/>
        <end position="304"/>
    </location>
</feature>
<feature type="transmembrane region" description="Helical" evidence="10">
    <location>
        <begin position="45"/>
        <end position="69"/>
    </location>
</feature>
<dbReference type="OrthoDB" id="2874149at2759"/>
<keyword evidence="6" id="KW-0297">G-protein coupled receptor</keyword>
<evidence type="ECO:0000256" key="2">
    <source>
        <dbReference type="ARBA" id="ARBA00011085"/>
    </source>
</evidence>
<keyword evidence="7 10" id="KW-0472">Membrane</keyword>
<feature type="transmembrane region" description="Helical" evidence="10">
    <location>
        <begin position="89"/>
        <end position="109"/>
    </location>
</feature>
<evidence type="ECO:0000313" key="12">
    <source>
        <dbReference type="Proteomes" id="UP000799537"/>
    </source>
</evidence>